<feature type="region of interest" description="Disordered" evidence="1">
    <location>
        <begin position="325"/>
        <end position="346"/>
    </location>
</feature>
<sequence>MADPNDFGIKTRRPTGAVPWPLILLEGEDKAGKSWAAAQFTAHEGLGERFWIDVGEGAADEYYAIPGADYLVIEHDGTFDDILAQVRAVRRQAASVDVADGGKPTLLVIDSMTNIWQQLKEWTHQRAQKSRSGQRQRAADPDAPVRAAPTFWNDTHARNQTLMDLLMTFPGIVVITARGKEVSAIGDDGNPIEGQREWKVEASKNIGFESTGWVRLRRTEPPTVVGVRSVHAGIRPGVDKPLVKPDFSLEWLIFDYMRCDPASAYVRDLKVSEESTLMKIDAATDLDTVEEVTKEFRAIYGRQLRVERAAAQRWRYLKALREQAAAEGESSGHTADSDSTDTEQAT</sequence>
<dbReference type="EMBL" id="LWGR01000021">
    <property type="protein sequence ID" value="KZM68108.1"/>
    <property type="molecule type" value="Genomic_DNA"/>
</dbReference>
<feature type="region of interest" description="Disordered" evidence="1">
    <location>
        <begin position="123"/>
        <end position="148"/>
    </location>
</feature>
<reference evidence="2 3" key="1">
    <citation type="submission" date="2016-04" db="EMBL/GenBank/DDBJ databases">
        <authorList>
            <person name="Evans L.H."/>
            <person name="Alamgir A."/>
            <person name="Owens N."/>
            <person name="Weber N.D."/>
            <person name="Virtaneva K."/>
            <person name="Barbian K."/>
            <person name="Babar A."/>
            <person name="Rosenke K."/>
        </authorList>
    </citation>
    <scope>NUCLEOTIDE SEQUENCE [LARGE SCALE GENOMIC DNA]</scope>
    <source>
        <strain evidence="2 3">IFM 0406</strain>
    </source>
</reference>
<gene>
    <name evidence="2" type="ORF">AWN90_09205</name>
</gene>
<proteinExistence type="predicted"/>
<accession>A0A164H0X4</accession>
<evidence type="ECO:0000313" key="2">
    <source>
        <dbReference type="EMBL" id="KZM68108.1"/>
    </source>
</evidence>
<comment type="caution">
    <text evidence="2">The sequence shown here is derived from an EMBL/GenBank/DDBJ whole genome shotgun (WGS) entry which is preliminary data.</text>
</comment>
<organism evidence="2 3">
    <name type="scientific">Nocardia terpenica</name>
    <dbReference type="NCBI Taxonomy" id="455432"/>
    <lineage>
        <taxon>Bacteria</taxon>
        <taxon>Bacillati</taxon>
        <taxon>Actinomycetota</taxon>
        <taxon>Actinomycetes</taxon>
        <taxon>Mycobacteriales</taxon>
        <taxon>Nocardiaceae</taxon>
        <taxon>Nocardia</taxon>
    </lineage>
</organism>
<evidence type="ECO:0000256" key="1">
    <source>
        <dbReference type="SAM" id="MobiDB-lite"/>
    </source>
</evidence>
<keyword evidence="3" id="KW-1185">Reference proteome</keyword>
<dbReference type="Proteomes" id="UP000076512">
    <property type="component" value="Unassembled WGS sequence"/>
</dbReference>
<evidence type="ECO:0000313" key="3">
    <source>
        <dbReference type="Proteomes" id="UP000076512"/>
    </source>
</evidence>
<name>A0A164H0X4_9NOCA</name>
<dbReference type="STRING" id="455432.AWN90_09205"/>
<dbReference type="OrthoDB" id="3848202at2"/>
<dbReference type="AlphaFoldDB" id="A0A164H0X4"/>
<protein>
    <submittedName>
        <fullName evidence="2">Uncharacterized protein</fullName>
    </submittedName>
</protein>
<dbReference type="RefSeq" id="WP_067579420.1">
    <property type="nucleotide sequence ID" value="NZ_JABMCZ010000002.1"/>
</dbReference>